<evidence type="ECO:0000313" key="1">
    <source>
        <dbReference type="EMBL" id="EFE41596.1"/>
    </source>
</evidence>
<dbReference type="GeneID" id="9579099"/>
<dbReference type="Proteomes" id="UP000008383">
    <property type="component" value="Unassembled WGS sequence"/>
</dbReference>
<name>D4D975_TRIVH</name>
<reference evidence="2" key="1">
    <citation type="journal article" date="2011" name="Genome Biol.">
        <title>Comparative and functional genomics provide insights into the pathogenicity of dermatophytic fungi.</title>
        <authorList>
            <person name="Burmester A."/>
            <person name="Shelest E."/>
            <person name="Gloeckner G."/>
            <person name="Heddergott C."/>
            <person name="Schindler S."/>
            <person name="Staib P."/>
            <person name="Heidel A."/>
            <person name="Felder M."/>
            <person name="Petzold A."/>
            <person name="Szafranski K."/>
            <person name="Feuermann M."/>
            <person name="Pedruzzi I."/>
            <person name="Priebe S."/>
            <person name="Groth M."/>
            <person name="Winkler R."/>
            <person name="Li W."/>
            <person name="Kniemeyer O."/>
            <person name="Schroeckh V."/>
            <person name="Hertweck C."/>
            <person name="Hube B."/>
            <person name="White T.C."/>
            <person name="Platzer M."/>
            <person name="Guthke R."/>
            <person name="Heitman J."/>
            <person name="Woestemeyer J."/>
            <person name="Zipfel P.F."/>
            <person name="Monod M."/>
            <person name="Brakhage A.A."/>
        </authorList>
    </citation>
    <scope>NUCLEOTIDE SEQUENCE [LARGE SCALE GENOMIC DNA]</scope>
    <source>
        <strain evidence="2">HKI 0517</strain>
    </source>
</reference>
<protein>
    <submittedName>
        <fullName evidence="1">Uncharacterized protein</fullName>
    </submittedName>
</protein>
<dbReference type="KEGG" id="tve:TRV_03665"/>
<sequence length="110" mass="12427">MGMRTGKATDIDVPSRATISVNTDSVRKMSHVRLEGRNSSTSVCELAEEEPPDCCWPFWPPPSTAVLMLARLISALIERGYIVARNSQTSQQDMNYIYIYVYIYVYLSSI</sequence>
<keyword evidence="2" id="KW-1185">Reference proteome</keyword>
<organism evidence="1 2">
    <name type="scientific">Trichophyton verrucosum (strain HKI 0517)</name>
    <dbReference type="NCBI Taxonomy" id="663202"/>
    <lineage>
        <taxon>Eukaryota</taxon>
        <taxon>Fungi</taxon>
        <taxon>Dikarya</taxon>
        <taxon>Ascomycota</taxon>
        <taxon>Pezizomycotina</taxon>
        <taxon>Eurotiomycetes</taxon>
        <taxon>Eurotiomycetidae</taxon>
        <taxon>Onygenales</taxon>
        <taxon>Arthrodermataceae</taxon>
        <taxon>Trichophyton</taxon>
    </lineage>
</organism>
<dbReference type="AlphaFoldDB" id="D4D975"/>
<accession>D4D975</accession>
<dbReference type="HOGENOM" id="CLU_2170451_0_0_1"/>
<dbReference type="RefSeq" id="XP_003022214.1">
    <property type="nucleotide sequence ID" value="XM_003022168.1"/>
</dbReference>
<comment type="caution">
    <text evidence="1">The sequence shown here is derived from an EMBL/GenBank/DDBJ whole genome shotgun (WGS) entry which is preliminary data.</text>
</comment>
<dbReference type="EMBL" id="ACYE01000187">
    <property type="protein sequence ID" value="EFE41596.1"/>
    <property type="molecule type" value="Genomic_DNA"/>
</dbReference>
<proteinExistence type="predicted"/>
<evidence type="ECO:0000313" key="2">
    <source>
        <dbReference type="Proteomes" id="UP000008383"/>
    </source>
</evidence>
<gene>
    <name evidence="1" type="ORF">TRV_03665</name>
</gene>